<reference evidence="1" key="1">
    <citation type="submission" date="2013-10" db="EMBL/GenBank/DDBJ databases">
        <title>Genomic analysis of the causative agents of coccidiosis in chickens.</title>
        <authorList>
            <person name="Reid A.J."/>
            <person name="Blake D."/>
            <person name="Billington K."/>
            <person name="Browne H."/>
            <person name="Dunn M."/>
            <person name="Hung S."/>
            <person name="Kawahara F."/>
            <person name="Miranda-Saavedra D."/>
            <person name="Mourier T."/>
            <person name="Nagra H."/>
            <person name="Otto T.D."/>
            <person name="Rawlings N."/>
            <person name="Sanchez A."/>
            <person name="Sanders M."/>
            <person name="Subramaniam C."/>
            <person name="Tay Y."/>
            <person name="Dear P."/>
            <person name="Doerig C."/>
            <person name="Gruber A."/>
            <person name="Parkinson J."/>
            <person name="Shirley M."/>
            <person name="Wan K.L."/>
            <person name="Berriman M."/>
            <person name="Tomley F."/>
            <person name="Pain A."/>
        </authorList>
    </citation>
    <scope>NUCLEOTIDE SEQUENCE [LARGE SCALE GENOMIC DNA]</scope>
    <source>
        <strain evidence="1">Houghton</strain>
    </source>
</reference>
<dbReference type="EMBL" id="HG686520">
    <property type="protein sequence ID" value="CDJ34395.1"/>
    <property type="molecule type" value="Genomic_DNA"/>
</dbReference>
<dbReference type="VEuPathDB" id="ToxoDB:EMH_0000920"/>
<proteinExistence type="predicted"/>
<dbReference type="GeneID" id="25375168"/>
<sequence>MLALQRLAEFREGGRNSIYEYVRTLLFPVLAGSIKDEFETADLSDKPSVLSAAPQLSQLLTALVSVSRSSGDRPVIDYLFRDEARDQVAAVASGIDAAVAAKGHRPSLGSTFYVSLWYSFKRGLKLLEDILKGSGTSQQGEASESSNPQERDAEIVREVREYAQRLLQQNPKKYSIIVTALSWPQNKLPETVLEARNFVDTATSVVLVPGAILNLFDQHWNSVSSNVSRSMPERHVSEEVLPFTKRISYTNPDIYGQACKRLGWTSPRLPNSAEEAEAFVSSLREVRALQGPLKKWLADIGQPVSDTATWGQIKAIIDKVHGECKCVRSTVLGRCYIDALKSTEDLVFRMSLLLPALIGEHINRNSKAMAAEAAVLCTSVGVFITAWQQQQVDAGFEHPNGRPAHAMLIERLKNAADYNVEDTPASNKRKKALKGLFSVNAGAKVASEPAGTGGSRRAARSLYGGIVNSVGVSAHHVDHFVRQIVDLGVSLPRRIRPPHPLTGLFAALRVSQRFKECFGASREMIFRSWYLMHLEGDNILRRVNRHKLGEELASATYNFATGPGADLFDEAFKTLMATVTTQWEDANAFKSLIGYSPGSGALRLPEVAPEDFETPADNQETTVLEYSPKLLDQAGAFSTG</sequence>
<organism evidence="1 2">
    <name type="scientific">Eimeria mitis</name>
    <dbReference type="NCBI Taxonomy" id="44415"/>
    <lineage>
        <taxon>Eukaryota</taxon>
        <taxon>Sar</taxon>
        <taxon>Alveolata</taxon>
        <taxon>Apicomplexa</taxon>
        <taxon>Conoidasida</taxon>
        <taxon>Coccidia</taxon>
        <taxon>Eucoccidiorida</taxon>
        <taxon>Eimeriorina</taxon>
        <taxon>Eimeriidae</taxon>
        <taxon>Eimeria</taxon>
    </lineage>
</organism>
<keyword evidence="2" id="KW-1185">Reference proteome</keyword>
<evidence type="ECO:0000313" key="1">
    <source>
        <dbReference type="EMBL" id="CDJ34395.1"/>
    </source>
</evidence>
<dbReference type="RefSeq" id="XP_013356958.1">
    <property type="nucleotide sequence ID" value="XM_013501504.1"/>
</dbReference>
<dbReference type="OrthoDB" id="346112at2759"/>
<dbReference type="AlphaFoldDB" id="U6K8Q8"/>
<gene>
    <name evidence="1" type="ORF">EMH_0000920</name>
</gene>
<accession>U6K8Q8</accession>
<evidence type="ECO:0000313" key="2">
    <source>
        <dbReference type="Proteomes" id="UP000030744"/>
    </source>
</evidence>
<reference evidence="1" key="2">
    <citation type="submission" date="2013-10" db="EMBL/GenBank/DDBJ databases">
        <authorList>
            <person name="Aslett M."/>
        </authorList>
    </citation>
    <scope>NUCLEOTIDE SEQUENCE [LARGE SCALE GENOMIC DNA]</scope>
    <source>
        <strain evidence="1">Houghton</strain>
    </source>
</reference>
<name>U6K8Q8_9EIME</name>
<protein>
    <submittedName>
        <fullName evidence="1">Uncharacterized protein</fullName>
    </submittedName>
</protein>
<dbReference type="Proteomes" id="UP000030744">
    <property type="component" value="Unassembled WGS sequence"/>
</dbReference>